<dbReference type="PANTHER" id="PTHR43133">
    <property type="entry name" value="RNA POLYMERASE ECF-TYPE SIGMA FACTO"/>
    <property type="match status" value="1"/>
</dbReference>
<evidence type="ECO:0000256" key="5">
    <source>
        <dbReference type="ARBA" id="ARBA00023163"/>
    </source>
</evidence>
<keyword evidence="8" id="KW-1185">Reference proteome</keyword>
<dbReference type="SUPFAM" id="SSF88659">
    <property type="entry name" value="Sigma3 and sigma4 domains of RNA polymerase sigma factors"/>
    <property type="match status" value="1"/>
</dbReference>
<keyword evidence="2" id="KW-0805">Transcription regulation</keyword>
<evidence type="ECO:0000313" key="7">
    <source>
        <dbReference type="EMBL" id="QDV85711.1"/>
    </source>
</evidence>
<dbReference type="Gene3D" id="1.10.10.10">
    <property type="entry name" value="Winged helix-like DNA-binding domain superfamily/Winged helix DNA-binding domain"/>
    <property type="match status" value="1"/>
</dbReference>
<organism evidence="7 8">
    <name type="scientific">Stieleria magnilauensis</name>
    <dbReference type="NCBI Taxonomy" id="2527963"/>
    <lineage>
        <taxon>Bacteria</taxon>
        <taxon>Pseudomonadati</taxon>
        <taxon>Planctomycetota</taxon>
        <taxon>Planctomycetia</taxon>
        <taxon>Pirellulales</taxon>
        <taxon>Pirellulaceae</taxon>
        <taxon>Stieleria</taxon>
    </lineage>
</organism>
<keyword evidence="4" id="KW-0238">DNA-binding</keyword>
<sequence>MSMSPTKTSDSPADDDDAVLDDDTLMMELLGRLNGGDAIATEEVFVRFEPYLRMIVRRQISGRLNAKFDSSDIVQSIWADLLIGFRNGRWRFDDGKHLRAFLAKATQNRFLDRVRRQQGALHHERTLTRVDEEQLTPADPSRPSTQAHLNELWSNLLHACSPQHRQILEMKRHGKSLAEIAAATGFHESSVRRILYDLARDYASSRESQQ</sequence>
<dbReference type="InterPro" id="IPR013324">
    <property type="entry name" value="RNA_pol_sigma_r3/r4-like"/>
</dbReference>
<feature type="domain" description="RNA polymerase sigma-70 ECF-like HTH" evidence="6">
    <location>
        <begin position="28"/>
        <end position="203"/>
    </location>
</feature>
<evidence type="ECO:0000313" key="8">
    <source>
        <dbReference type="Proteomes" id="UP000318081"/>
    </source>
</evidence>
<protein>
    <submittedName>
        <fullName evidence="7">RNA polymerase sigma factor SigX</fullName>
    </submittedName>
</protein>
<proteinExistence type="inferred from homology"/>
<dbReference type="InterPro" id="IPR053812">
    <property type="entry name" value="HTH_Sigma70_ECF-like"/>
</dbReference>
<dbReference type="Pfam" id="PF07638">
    <property type="entry name" value="Sigma70_ECF"/>
    <property type="match status" value="1"/>
</dbReference>
<dbReference type="PANTHER" id="PTHR43133:SF8">
    <property type="entry name" value="RNA POLYMERASE SIGMA FACTOR HI_1459-RELATED"/>
    <property type="match status" value="1"/>
</dbReference>
<dbReference type="NCBIfam" id="TIGR02937">
    <property type="entry name" value="sigma70-ECF"/>
    <property type="match status" value="1"/>
</dbReference>
<keyword evidence="5" id="KW-0804">Transcription</keyword>
<dbReference type="EMBL" id="CP036432">
    <property type="protein sequence ID" value="QDV85711.1"/>
    <property type="molecule type" value="Genomic_DNA"/>
</dbReference>
<comment type="similarity">
    <text evidence="1">Belongs to the sigma-70 factor family. ECF subfamily.</text>
</comment>
<reference evidence="7 8" key="1">
    <citation type="submission" date="2019-02" db="EMBL/GenBank/DDBJ databases">
        <title>Deep-cultivation of Planctomycetes and their phenomic and genomic characterization uncovers novel biology.</title>
        <authorList>
            <person name="Wiegand S."/>
            <person name="Jogler M."/>
            <person name="Boedeker C."/>
            <person name="Pinto D."/>
            <person name="Vollmers J."/>
            <person name="Rivas-Marin E."/>
            <person name="Kohn T."/>
            <person name="Peeters S.H."/>
            <person name="Heuer A."/>
            <person name="Rast P."/>
            <person name="Oberbeckmann S."/>
            <person name="Bunk B."/>
            <person name="Jeske O."/>
            <person name="Meyerdierks A."/>
            <person name="Storesund J.E."/>
            <person name="Kallscheuer N."/>
            <person name="Luecker S."/>
            <person name="Lage O.M."/>
            <person name="Pohl T."/>
            <person name="Merkel B.J."/>
            <person name="Hornburger P."/>
            <person name="Mueller R.-W."/>
            <person name="Bruemmer F."/>
            <person name="Labrenz M."/>
            <person name="Spormann A.M."/>
            <person name="Op den Camp H."/>
            <person name="Overmann J."/>
            <person name="Amann R."/>
            <person name="Jetten M.S.M."/>
            <person name="Mascher T."/>
            <person name="Medema M.H."/>
            <person name="Devos D.P."/>
            <person name="Kaster A.-K."/>
            <person name="Ovreas L."/>
            <person name="Rohde M."/>
            <person name="Galperin M.Y."/>
            <person name="Jogler C."/>
        </authorList>
    </citation>
    <scope>NUCLEOTIDE SEQUENCE [LARGE SCALE GENOMIC DNA]</scope>
    <source>
        <strain evidence="7 8">TBK1r</strain>
    </source>
</reference>
<dbReference type="InterPro" id="IPR013325">
    <property type="entry name" value="RNA_pol_sigma_r2"/>
</dbReference>
<dbReference type="Proteomes" id="UP000318081">
    <property type="component" value="Chromosome"/>
</dbReference>
<dbReference type="InterPro" id="IPR014284">
    <property type="entry name" value="RNA_pol_sigma-70_dom"/>
</dbReference>
<dbReference type="InterPro" id="IPR039425">
    <property type="entry name" value="RNA_pol_sigma-70-like"/>
</dbReference>
<evidence type="ECO:0000256" key="4">
    <source>
        <dbReference type="ARBA" id="ARBA00023125"/>
    </source>
</evidence>
<keyword evidence="3" id="KW-0731">Sigma factor</keyword>
<dbReference type="Gene3D" id="1.10.1740.10">
    <property type="match status" value="1"/>
</dbReference>
<dbReference type="SUPFAM" id="SSF88946">
    <property type="entry name" value="Sigma2 domain of RNA polymerase sigma factors"/>
    <property type="match status" value="1"/>
</dbReference>
<evidence type="ECO:0000259" key="6">
    <source>
        <dbReference type="Pfam" id="PF07638"/>
    </source>
</evidence>
<dbReference type="RefSeq" id="WP_145215794.1">
    <property type="nucleotide sequence ID" value="NZ_CP036432.1"/>
</dbReference>
<dbReference type="InterPro" id="IPR036388">
    <property type="entry name" value="WH-like_DNA-bd_sf"/>
</dbReference>
<gene>
    <name evidence="7" type="ORF">TBK1r_47270</name>
</gene>
<evidence type="ECO:0000256" key="1">
    <source>
        <dbReference type="ARBA" id="ARBA00010641"/>
    </source>
</evidence>
<accession>A0ABX5XYE0</accession>
<evidence type="ECO:0000256" key="2">
    <source>
        <dbReference type="ARBA" id="ARBA00023015"/>
    </source>
</evidence>
<name>A0ABX5XYE0_9BACT</name>
<evidence type="ECO:0000256" key="3">
    <source>
        <dbReference type="ARBA" id="ARBA00023082"/>
    </source>
</evidence>